<proteinExistence type="predicted"/>
<dbReference type="AlphaFoldDB" id="A0AAN7B3H4"/>
<gene>
    <name evidence="1" type="ORF">QBC37DRAFT_107583</name>
</gene>
<dbReference type="EMBL" id="MU858342">
    <property type="protein sequence ID" value="KAK4206875.1"/>
    <property type="molecule type" value="Genomic_DNA"/>
</dbReference>
<dbReference type="Proteomes" id="UP001301769">
    <property type="component" value="Unassembled WGS sequence"/>
</dbReference>
<evidence type="ECO:0000313" key="2">
    <source>
        <dbReference type="Proteomes" id="UP001301769"/>
    </source>
</evidence>
<keyword evidence="2" id="KW-1185">Reference proteome</keyword>
<protein>
    <submittedName>
        <fullName evidence="1">Uncharacterized protein</fullName>
    </submittedName>
</protein>
<accession>A0AAN7B3H4</accession>
<organism evidence="1 2">
    <name type="scientific">Rhypophila decipiens</name>
    <dbReference type="NCBI Taxonomy" id="261697"/>
    <lineage>
        <taxon>Eukaryota</taxon>
        <taxon>Fungi</taxon>
        <taxon>Dikarya</taxon>
        <taxon>Ascomycota</taxon>
        <taxon>Pezizomycotina</taxon>
        <taxon>Sordariomycetes</taxon>
        <taxon>Sordariomycetidae</taxon>
        <taxon>Sordariales</taxon>
        <taxon>Naviculisporaceae</taxon>
        <taxon>Rhypophila</taxon>
    </lineage>
</organism>
<comment type="caution">
    <text evidence="1">The sequence shown here is derived from an EMBL/GenBank/DDBJ whole genome shotgun (WGS) entry which is preliminary data.</text>
</comment>
<reference evidence="1" key="1">
    <citation type="journal article" date="2023" name="Mol. Phylogenet. Evol.">
        <title>Genome-scale phylogeny and comparative genomics of the fungal order Sordariales.</title>
        <authorList>
            <person name="Hensen N."/>
            <person name="Bonometti L."/>
            <person name="Westerberg I."/>
            <person name="Brannstrom I.O."/>
            <person name="Guillou S."/>
            <person name="Cros-Aarteil S."/>
            <person name="Calhoun S."/>
            <person name="Haridas S."/>
            <person name="Kuo A."/>
            <person name="Mondo S."/>
            <person name="Pangilinan J."/>
            <person name="Riley R."/>
            <person name="LaButti K."/>
            <person name="Andreopoulos B."/>
            <person name="Lipzen A."/>
            <person name="Chen C."/>
            <person name="Yan M."/>
            <person name="Daum C."/>
            <person name="Ng V."/>
            <person name="Clum A."/>
            <person name="Steindorff A."/>
            <person name="Ohm R.A."/>
            <person name="Martin F."/>
            <person name="Silar P."/>
            <person name="Natvig D.O."/>
            <person name="Lalanne C."/>
            <person name="Gautier V."/>
            <person name="Ament-Velasquez S.L."/>
            <person name="Kruys A."/>
            <person name="Hutchinson M.I."/>
            <person name="Powell A.J."/>
            <person name="Barry K."/>
            <person name="Miller A.N."/>
            <person name="Grigoriev I.V."/>
            <person name="Debuchy R."/>
            <person name="Gladieux P."/>
            <person name="Hiltunen Thoren M."/>
            <person name="Johannesson H."/>
        </authorList>
    </citation>
    <scope>NUCLEOTIDE SEQUENCE</scope>
    <source>
        <strain evidence="1">PSN293</strain>
    </source>
</reference>
<sequence length="68" mass="8023">MNANLYTHALRQKYNNRKKLQRVLNDMFGAGNYGVRVSDNHWVLLLPTELSDSEIEHIESQIRVHYKP</sequence>
<reference evidence="1" key="2">
    <citation type="submission" date="2023-05" db="EMBL/GenBank/DDBJ databases">
        <authorList>
            <consortium name="Lawrence Berkeley National Laboratory"/>
            <person name="Steindorff A."/>
            <person name="Hensen N."/>
            <person name="Bonometti L."/>
            <person name="Westerberg I."/>
            <person name="Brannstrom I.O."/>
            <person name="Guillou S."/>
            <person name="Cros-Aarteil S."/>
            <person name="Calhoun S."/>
            <person name="Haridas S."/>
            <person name="Kuo A."/>
            <person name="Mondo S."/>
            <person name="Pangilinan J."/>
            <person name="Riley R."/>
            <person name="Labutti K."/>
            <person name="Andreopoulos B."/>
            <person name="Lipzen A."/>
            <person name="Chen C."/>
            <person name="Yanf M."/>
            <person name="Daum C."/>
            <person name="Ng V."/>
            <person name="Clum A."/>
            <person name="Ohm R."/>
            <person name="Martin F."/>
            <person name="Silar P."/>
            <person name="Natvig D."/>
            <person name="Lalanne C."/>
            <person name="Gautier V."/>
            <person name="Ament-Velasquez S.L."/>
            <person name="Kruys A."/>
            <person name="Hutchinson M.I."/>
            <person name="Powell A.J."/>
            <person name="Barry K."/>
            <person name="Miller A.N."/>
            <person name="Grigoriev I.V."/>
            <person name="Debuchy R."/>
            <person name="Gladieux P."/>
            <person name="Thoren M.H."/>
            <person name="Johannesson H."/>
        </authorList>
    </citation>
    <scope>NUCLEOTIDE SEQUENCE</scope>
    <source>
        <strain evidence="1">PSN293</strain>
    </source>
</reference>
<name>A0AAN7B3H4_9PEZI</name>
<evidence type="ECO:0000313" key="1">
    <source>
        <dbReference type="EMBL" id="KAK4206875.1"/>
    </source>
</evidence>